<dbReference type="PANTHER" id="PTHR22835:SF292">
    <property type="entry name" value="ESTERASE-LIKE ISOFORM X1"/>
    <property type="match status" value="1"/>
</dbReference>
<evidence type="ECO:0000256" key="1">
    <source>
        <dbReference type="ARBA" id="ARBA00008668"/>
    </source>
</evidence>
<evidence type="ECO:0000313" key="4">
    <source>
        <dbReference type="Proteomes" id="UP000436088"/>
    </source>
</evidence>
<feature type="signal peptide" evidence="2">
    <location>
        <begin position="1"/>
        <end position="21"/>
    </location>
</feature>
<organism evidence="3 4">
    <name type="scientific">Hibiscus syriacus</name>
    <name type="common">Rose of Sharon</name>
    <dbReference type="NCBI Taxonomy" id="106335"/>
    <lineage>
        <taxon>Eukaryota</taxon>
        <taxon>Viridiplantae</taxon>
        <taxon>Streptophyta</taxon>
        <taxon>Embryophyta</taxon>
        <taxon>Tracheophyta</taxon>
        <taxon>Spermatophyta</taxon>
        <taxon>Magnoliopsida</taxon>
        <taxon>eudicotyledons</taxon>
        <taxon>Gunneridae</taxon>
        <taxon>Pentapetalae</taxon>
        <taxon>rosids</taxon>
        <taxon>malvids</taxon>
        <taxon>Malvales</taxon>
        <taxon>Malvaceae</taxon>
        <taxon>Malvoideae</taxon>
        <taxon>Hibiscus</taxon>
    </lineage>
</organism>
<dbReference type="AlphaFoldDB" id="A0A6A2WJ39"/>
<protein>
    <recommendedName>
        <fullName evidence="5">GDSL esterase/lipase</fullName>
    </recommendedName>
</protein>
<evidence type="ECO:0008006" key="5">
    <source>
        <dbReference type="Google" id="ProtNLM"/>
    </source>
</evidence>
<reference evidence="3" key="1">
    <citation type="submission" date="2019-09" db="EMBL/GenBank/DDBJ databases">
        <title>Draft genome information of white flower Hibiscus syriacus.</title>
        <authorList>
            <person name="Kim Y.-M."/>
        </authorList>
    </citation>
    <scope>NUCLEOTIDE SEQUENCE [LARGE SCALE GENOMIC DNA]</scope>
    <source>
        <strain evidence="3">YM2019G1</strain>
    </source>
</reference>
<evidence type="ECO:0000313" key="3">
    <source>
        <dbReference type="EMBL" id="KAE8658988.1"/>
    </source>
</evidence>
<comment type="similarity">
    <text evidence="1">Belongs to the 'GDSL' lipolytic enzyme family.</text>
</comment>
<proteinExistence type="inferred from homology"/>
<dbReference type="InterPro" id="IPR036514">
    <property type="entry name" value="SGNH_hydro_sf"/>
</dbReference>
<keyword evidence="4" id="KW-1185">Reference proteome</keyword>
<accession>A0A6A2WJ39</accession>
<name>A0A6A2WJ39_HIBSY</name>
<evidence type="ECO:0000256" key="2">
    <source>
        <dbReference type="SAM" id="SignalP"/>
    </source>
</evidence>
<feature type="chain" id="PRO_5025517996" description="GDSL esterase/lipase" evidence="2">
    <location>
        <begin position="22"/>
        <end position="88"/>
    </location>
</feature>
<dbReference type="Gene3D" id="3.40.50.1110">
    <property type="entry name" value="SGNH hydrolase"/>
    <property type="match status" value="1"/>
</dbReference>
<dbReference type="Proteomes" id="UP000436088">
    <property type="component" value="Unassembled WGS sequence"/>
</dbReference>
<gene>
    <name evidence="3" type="ORF">F3Y22_tig00116965pilonHSYRG00583</name>
</gene>
<keyword evidence="2" id="KW-0732">Signal</keyword>
<comment type="caution">
    <text evidence="3">The sequence shown here is derived from an EMBL/GenBank/DDBJ whole genome shotgun (WGS) entry which is preliminary data.</text>
</comment>
<sequence length="88" mass="9669">MSQRAAISIFFFMLVLVLSDAFILSPAADEPRSCDFPAIIDLGDSNSNTGRYAAGFDPPTPPYGNTCFHMPARRFSDGRLVLDFIGMF</sequence>
<dbReference type="PANTHER" id="PTHR22835">
    <property type="entry name" value="ZINC FINGER FYVE DOMAIN CONTAINING PROTEIN"/>
    <property type="match status" value="1"/>
</dbReference>
<dbReference type="EMBL" id="VEPZ02001739">
    <property type="protein sequence ID" value="KAE8658988.1"/>
    <property type="molecule type" value="Genomic_DNA"/>
</dbReference>